<comment type="subcellular location">
    <subcellularLocation>
        <location evidence="1">Membrane</location>
        <topology evidence="1">Multi-pass membrane protein</topology>
    </subcellularLocation>
</comment>
<dbReference type="Gene3D" id="1.10.3730.20">
    <property type="match status" value="1"/>
</dbReference>
<dbReference type="InterPro" id="IPR000620">
    <property type="entry name" value="EamA_dom"/>
</dbReference>
<evidence type="ECO:0000256" key="4">
    <source>
        <dbReference type="ARBA" id="ARBA00022989"/>
    </source>
</evidence>
<dbReference type="PANTHER" id="PTHR32322">
    <property type="entry name" value="INNER MEMBRANE TRANSPORTER"/>
    <property type="match status" value="1"/>
</dbReference>
<dbReference type="STRING" id="1086013.SAMN05421774_104286"/>
<feature type="transmembrane region" description="Helical" evidence="6">
    <location>
        <begin position="211"/>
        <end position="234"/>
    </location>
</feature>
<keyword evidence="4 6" id="KW-1133">Transmembrane helix</keyword>
<evidence type="ECO:0000313" key="8">
    <source>
        <dbReference type="EMBL" id="SIT03970.1"/>
    </source>
</evidence>
<feature type="transmembrane region" description="Helical" evidence="6">
    <location>
        <begin position="67"/>
        <end position="86"/>
    </location>
</feature>
<evidence type="ECO:0000256" key="2">
    <source>
        <dbReference type="ARBA" id="ARBA00007362"/>
    </source>
</evidence>
<keyword evidence="9" id="KW-1185">Reference proteome</keyword>
<feature type="transmembrane region" description="Helical" evidence="6">
    <location>
        <begin position="241"/>
        <end position="260"/>
    </location>
</feature>
<evidence type="ECO:0000256" key="1">
    <source>
        <dbReference type="ARBA" id="ARBA00004141"/>
    </source>
</evidence>
<dbReference type="OrthoDB" id="7274881at2"/>
<proteinExistence type="inferred from homology"/>
<feature type="transmembrane region" description="Helical" evidence="6">
    <location>
        <begin position="266"/>
        <end position="285"/>
    </location>
</feature>
<feature type="transmembrane region" description="Helical" evidence="6">
    <location>
        <begin position="92"/>
        <end position="114"/>
    </location>
</feature>
<gene>
    <name evidence="8" type="ORF">SAMN05421774_104286</name>
</gene>
<dbReference type="PANTHER" id="PTHR32322:SF2">
    <property type="entry name" value="EAMA DOMAIN-CONTAINING PROTEIN"/>
    <property type="match status" value="1"/>
</dbReference>
<dbReference type="Proteomes" id="UP000186141">
    <property type="component" value="Unassembled WGS sequence"/>
</dbReference>
<reference evidence="8 9" key="1">
    <citation type="submission" date="2017-01" db="EMBL/GenBank/DDBJ databases">
        <authorList>
            <person name="Mah S.A."/>
            <person name="Swanson W.J."/>
            <person name="Moy G.W."/>
            <person name="Vacquier V.D."/>
        </authorList>
    </citation>
    <scope>NUCLEOTIDE SEQUENCE [LARGE SCALE GENOMIC DNA]</scope>
    <source>
        <strain evidence="8 9">DSM 26375</strain>
    </source>
</reference>
<dbReference type="InterPro" id="IPR037185">
    <property type="entry name" value="EmrE-like"/>
</dbReference>
<evidence type="ECO:0000313" key="9">
    <source>
        <dbReference type="Proteomes" id="UP000186141"/>
    </source>
</evidence>
<evidence type="ECO:0000256" key="5">
    <source>
        <dbReference type="ARBA" id="ARBA00023136"/>
    </source>
</evidence>
<dbReference type="Pfam" id="PF00892">
    <property type="entry name" value="EamA"/>
    <property type="match status" value="2"/>
</dbReference>
<feature type="transmembrane region" description="Helical" evidence="6">
    <location>
        <begin position="177"/>
        <end position="199"/>
    </location>
</feature>
<keyword evidence="5 6" id="KW-0472">Membrane</keyword>
<feature type="domain" description="EamA" evidence="7">
    <location>
        <begin position="149"/>
        <end position="282"/>
    </location>
</feature>
<sequence length="291" mass="30849">MDIRAILMGLVFALMWSSAFTSARMIVVDAPPLTALALRFLLSGVIGVGLALLLGQSWRLTRPQWRSTIVFGLMQNAAYLGLYFLAMQRIGASVAAIIASTMPLMVALAGWAVYRDRLRPMAVAGLIVGFGGVVLIMGARLQGGVDAVGIALCIIGAMALTIATLSVRGASGAPGNLLMIVGLQMLVGSAATGVFALLFESWEVRWSMRLVLAFLYTTLVPGLLATWVWFALVARIGAVKAATFHFLNPFFGVLIAWVLLGERIGLMDVMGVAIIAAGILAVQLSRQTAAR</sequence>
<evidence type="ECO:0000256" key="6">
    <source>
        <dbReference type="SAM" id="Phobius"/>
    </source>
</evidence>
<evidence type="ECO:0000256" key="3">
    <source>
        <dbReference type="ARBA" id="ARBA00022692"/>
    </source>
</evidence>
<comment type="similarity">
    <text evidence="2">Belongs to the EamA transporter family.</text>
</comment>
<dbReference type="InterPro" id="IPR050638">
    <property type="entry name" value="AA-Vitamin_Transporters"/>
</dbReference>
<accession>A0A1N7P070</accession>
<organism evidence="8 9">
    <name type="scientific">Gemmobacter megaterium</name>
    <dbReference type="NCBI Taxonomy" id="1086013"/>
    <lineage>
        <taxon>Bacteria</taxon>
        <taxon>Pseudomonadati</taxon>
        <taxon>Pseudomonadota</taxon>
        <taxon>Alphaproteobacteria</taxon>
        <taxon>Rhodobacterales</taxon>
        <taxon>Paracoccaceae</taxon>
        <taxon>Gemmobacter</taxon>
    </lineage>
</organism>
<dbReference type="SUPFAM" id="SSF103481">
    <property type="entry name" value="Multidrug resistance efflux transporter EmrE"/>
    <property type="match status" value="2"/>
</dbReference>
<keyword evidence="3 6" id="KW-0812">Transmembrane</keyword>
<feature type="transmembrane region" description="Helical" evidence="6">
    <location>
        <begin position="33"/>
        <end position="55"/>
    </location>
</feature>
<dbReference type="EMBL" id="FTOT01000004">
    <property type="protein sequence ID" value="SIT03970.1"/>
    <property type="molecule type" value="Genomic_DNA"/>
</dbReference>
<feature type="domain" description="EamA" evidence="7">
    <location>
        <begin position="4"/>
        <end position="137"/>
    </location>
</feature>
<dbReference type="GO" id="GO:0016020">
    <property type="term" value="C:membrane"/>
    <property type="evidence" value="ECO:0007669"/>
    <property type="project" value="UniProtKB-SubCell"/>
</dbReference>
<feature type="transmembrane region" description="Helical" evidence="6">
    <location>
        <begin position="147"/>
        <end position="165"/>
    </location>
</feature>
<name>A0A1N7P070_9RHOB</name>
<dbReference type="RefSeq" id="WP_076531610.1">
    <property type="nucleotide sequence ID" value="NZ_BMEH01000004.1"/>
</dbReference>
<feature type="transmembrane region" description="Helical" evidence="6">
    <location>
        <begin position="121"/>
        <end position="141"/>
    </location>
</feature>
<dbReference type="AlphaFoldDB" id="A0A1N7P070"/>
<evidence type="ECO:0000259" key="7">
    <source>
        <dbReference type="Pfam" id="PF00892"/>
    </source>
</evidence>
<protein>
    <submittedName>
        <fullName evidence="8">Threonine/homoserine efflux transporter RhtA</fullName>
    </submittedName>
</protein>